<dbReference type="PANTHER" id="PTHR46638">
    <property type="entry name" value="CORRINOID ADENOSYLTRANSFERASE"/>
    <property type="match status" value="1"/>
</dbReference>
<dbReference type="Pfam" id="PF02572">
    <property type="entry name" value="CobA_CobO_BtuR"/>
    <property type="match status" value="1"/>
</dbReference>
<evidence type="ECO:0000313" key="2">
    <source>
        <dbReference type="Proteomes" id="UP000757435"/>
    </source>
</evidence>
<gene>
    <name evidence="1" type="ORF">KME15_11815</name>
</gene>
<sequence>MVSQLEVPNRSTPLALPHAIEGIIQVFTSSHRSFFTNVMAQALRIAGQGTSVLVVQFLKGGIGQGYRHPVQLGQHLDWIRCDLPRCIDSADVEENEAIALRALWHHTQVVVSEGKYSMVVLDELSLAINFGLISEVEVLNFLQQRPAQVDVILTGPDMPQSILDIADQITELRRTRRP</sequence>
<dbReference type="PIRSF" id="PIRSF015617">
    <property type="entry name" value="Adensltrnsf_CobA"/>
    <property type="match status" value="1"/>
</dbReference>
<reference evidence="1" key="1">
    <citation type="submission" date="2021-05" db="EMBL/GenBank/DDBJ databases">
        <authorList>
            <person name="Pietrasiak N."/>
            <person name="Ward R."/>
            <person name="Stajich J.E."/>
            <person name="Kurbessoian T."/>
        </authorList>
    </citation>
    <scope>NUCLEOTIDE SEQUENCE</scope>
    <source>
        <strain evidence="1">UHER 2000/2452</strain>
    </source>
</reference>
<dbReference type="InterPro" id="IPR003724">
    <property type="entry name" value="CblAdoTrfase_CobA"/>
</dbReference>
<proteinExistence type="predicted"/>
<dbReference type="EMBL" id="JAHHHD010000011">
    <property type="protein sequence ID" value="MBW4659354.1"/>
    <property type="molecule type" value="Genomic_DNA"/>
</dbReference>
<reference evidence="1" key="2">
    <citation type="journal article" date="2022" name="Microbiol. Resour. Announc.">
        <title>Metagenome Sequencing to Explore Phylogenomics of Terrestrial Cyanobacteria.</title>
        <authorList>
            <person name="Ward R.D."/>
            <person name="Stajich J.E."/>
            <person name="Johansen J.R."/>
            <person name="Huntemann M."/>
            <person name="Clum A."/>
            <person name="Foster B."/>
            <person name="Foster B."/>
            <person name="Roux S."/>
            <person name="Palaniappan K."/>
            <person name="Varghese N."/>
            <person name="Mukherjee S."/>
            <person name="Reddy T.B.K."/>
            <person name="Daum C."/>
            <person name="Copeland A."/>
            <person name="Chen I.A."/>
            <person name="Ivanova N.N."/>
            <person name="Kyrpides N.C."/>
            <person name="Shapiro N."/>
            <person name="Eloe-Fadrosh E.A."/>
            <person name="Pietrasiak N."/>
        </authorList>
    </citation>
    <scope>NUCLEOTIDE SEQUENCE</scope>
    <source>
        <strain evidence="1">UHER 2000/2452</strain>
    </source>
</reference>
<dbReference type="SUPFAM" id="SSF52540">
    <property type="entry name" value="P-loop containing nucleoside triphosphate hydrolases"/>
    <property type="match status" value="1"/>
</dbReference>
<dbReference type="InterPro" id="IPR027417">
    <property type="entry name" value="P-loop_NTPase"/>
</dbReference>
<dbReference type="GO" id="GO:0005524">
    <property type="term" value="F:ATP binding"/>
    <property type="evidence" value="ECO:0007669"/>
    <property type="project" value="InterPro"/>
</dbReference>
<organism evidence="1 2">
    <name type="scientific">Drouetiella hepatica Uher 2000/2452</name>
    <dbReference type="NCBI Taxonomy" id="904376"/>
    <lineage>
        <taxon>Bacteria</taxon>
        <taxon>Bacillati</taxon>
        <taxon>Cyanobacteriota</taxon>
        <taxon>Cyanophyceae</taxon>
        <taxon>Oculatellales</taxon>
        <taxon>Oculatellaceae</taxon>
        <taxon>Drouetiella</taxon>
    </lineage>
</organism>
<dbReference type="AlphaFoldDB" id="A0A951QB61"/>
<protein>
    <submittedName>
        <fullName evidence="1">P-loop NTPase family protein</fullName>
    </submittedName>
</protein>
<accession>A0A951QB61</accession>
<evidence type="ECO:0000313" key="1">
    <source>
        <dbReference type="EMBL" id="MBW4659354.1"/>
    </source>
</evidence>
<dbReference type="GO" id="GO:0008817">
    <property type="term" value="F:corrinoid adenosyltransferase activity"/>
    <property type="evidence" value="ECO:0007669"/>
    <property type="project" value="InterPro"/>
</dbReference>
<dbReference type="PANTHER" id="PTHR46638:SF1">
    <property type="entry name" value="CORRINOID ADENOSYLTRANSFERASE"/>
    <property type="match status" value="1"/>
</dbReference>
<name>A0A951QB61_9CYAN</name>
<dbReference type="Proteomes" id="UP000757435">
    <property type="component" value="Unassembled WGS sequence"/>
</dbReference>
<comment type="caution">
    <text evidence="1">The sequence shown here is derived from an EMBL/GenBank/DDBJ whole genome shotgun (WGS) entry which is preliminary data.</text>
</comment>
<dbReference type="Gene3D" id="3.40.50.300">
    <property type="entry name" value="P-loop containing nucleotide triphosphate hydrolases"/>
    <property type="match status" value="1"/>
</dbReference>
<dbReference type="GO" id="GO:0009236">
    <property type="term" value="P:cobalamin biosynthetic process"/>
    <property type="evidence" value="ECO:0007669"/>
    <property type="project" value="InterPro"/>
</dbReference>
<dbReference type="NCBIfam" id="NF005648">
    <property type="entry name" value="PRK07414.1"/>
    <property type="match status" value="1"/>
</dbReference>